<feature type="DNA-binding region" description="H-T-H motif" evidence="5">
    <location>
        <begin position="50"/>
        <end position="69"/>
    </location>
</feature>
<evidence type="ECO:0000313" key="8">
    <source>
        <dbReference type="Proteomes" id="UP000616114"/>
    </source>
</evidence>
<comment type="caution">
    <text evidence="7">The sequence shown here is derived from an EMBL/GenBank/DDBJ whole genome shotgun (WGS) entry which is preliminary data.</text>
</comment>
<sequence>MPPRLPAGAAYNRRMPLPDDDAVALSRYRRAQILCASIHVVARDGADKARLKDIAKEAGVSLGLVQHYFGARQELMEQTFLVMMTVSMNAWQRLSAAEPGPLLELFAGLRLHVSGSVVFTDRWGFWMELWAAARRDPSVARISHEVYDRWTEPFENAIRELVRTGQAAPQLSVPTTALIVMAVIDGLAVRSLADAEALGLEDMYQRLVEGAATLLAIDGDTARDAAERAVALVQERAFAEPLTPELIAAVLE</sequence>
<accession>A0A8J2TVV5</accession>
<feature type="domain" description="HTH tetR-type" evidence="6">
    <location>
        <begin position="27"/>
        <end position="87"/>
    </location>
</feature>
<dbReference type="PANTHER" id="PTHR30055">
    <property type="entry name" value="HTH-TYPE TRANSCRIPTIONAL REGULATOR RUTR"/>
    <property type="match status" value="1"/>
</dbReference>
<keyword evidence="4" id="KW-0804">Transcription</keyword>
<dbReference type="Pfam" id="PF00440">
    <property type="entry name" value="TetR_N"/>
    <property type="match status" value="1"/>
</dbReference>
<reference evidence="7" key="2">
    <citation type="submission" date="2020-09" db="EMBL/GenBank/DDBJ databases">
        <authorList>
            <person name="Sun Q."/>
            <person name="Zhou Y."/>
        </authorList>
    </citation>
    <scope>NUCLEOTIDE SEQUENCE</scope>
    <source>
        <strain evidence="7">CGMCC 1.12785</strain>
    </source>
</reference>
<reference evidence="7" key="1">
    <citation type="journal article" date="2014" name="Int. J. Syst. Evol. Microbiol.">
        <title>Complete genome sequence of Corynebacterium casei LMG S-19264T (=DSM 44701T), isolated from a smear-ripened cheese.</title>
        <authorList>
            <consortium name="US DOE Joint Genome Institute (JGI-PGF)"/>
            <person name="Walter F."/>
            <person name="Albersmeier A."/>
            <person name="Kalinowski J."/>
            <person name="Ruckert C."/>
        </authorList>
    </citation>
    <scope>NUCLEOTIDE SEQUENCE</scope>
    <source>
        <strain evidence="7">CGMCC 1.12785</strain>
    </source>
</reference>
<dbReference type="GO" id="GO:0003700">
    <property type="term" value="F:DNA-binding transcription factor activity"/>
    <property type="evidence" value="ECO:0007669"/>
    <property type="project" value="TreeGrafter"/>
</dbReference>
<dbReference type="InterPro" id="IPR001647">
    <property type="entry name" value="HTH_TetR"/>
</dbReference>
<evidence type="ECO:0000256" key="2">
    <source>
        <dbReference type="ARBA" id="ARBA00023015"/>
    </source>
</evidence>
<keyword evidence="3 5" id="KW-0238">DNA-binding</keyword>
<keyword evidence="8" id="KW-1185">Reference proteome</keyword>
<name>A0A8J2TVV5_9MICO</name>
<dbReference type="Proteomes" id="UP000616114">
    <property type="component" value="Unassembled WGS sequence"/>
</dbReference>
<dbReference type="EMBL" id="BMFY01000002">
    <property type="protein sequence ID" value="GGA05441.1"/>
    <property type="molecule type" value="Genomic_DNA"/>
</dbReference>
<dbReference type="Pfam" id="PF13977">
    <property type="entry name" value="TetR_C_6"/>
    <property type="match status" value="1"/>
</dbReference>
<evidence type="ECO:0000313" key="7">
    <source>
        <dbReference type="EMBL" id="GGA05441.1"/>
    </source>
</evidence>
<keyword evidence="2" id="KW-0805">Transcription regulation</keyword>
<dbReference type="PANTHER" id="PTHR30055:SF234">
    <property type="entry name" value="HTH-TYPE TRANSCRIPTIONAL REGULATOR BETI"/>
    <property type="match status" value="1"/>
</dbReference>
<keyword evidence="1" id="KW-0678">Repressor</keyword>
<dbReference type="GO" id="GO:0000976">
    <property type="term" value="F:transcription cis-regulatory region binding"/>
    <property type="evidence" value="ECO:0007669"/>
    <property type="project" value="TreeGrafter"/>
</dbReference>
<dbReference type="AlphaFoldDB" id="A0A8J2TVV5"/>
<protein>
    <recommendedName>
        <fullName evidence="6">HTH tetR-type domain-containing protein</fullName>
    </recommendedName>
</protein>
<dbReference type="Gene3D" id="1.10.357.10">
    <property type="entry name" value="Tetracycline Repressor, domain 2"/>
    <property type="match status" value="1"/>
</dbReference>
<dbReference type="SUPFAM" id="SSF48498">
    <property type="entry name" value="Tetracyclin repressor-like, C-terminal domain"/>
    <property type="match status" value="1"/>
</dbReference>
<organism evidence="7 8">
    <name type="scientific">Sediminivirga luteola</name>
    <dbReference type="NCBI Taxonomy" id="1774748"/>
    <lineage>
        <taxon>Bacteria</taxon>
        <taxon>Bacillati</taxon>
        <taxon>Actinomycetota</taxon>
        <taxon>Actinomycetes</taxon>
        <taxon>Micrococcales</taxon>
        <taxon>Brevibacteriaceae</taxon>
        <taxon>Sediminivirga</taxon>
    </lineage>
</organism>
<proteinExistence type="predicted"/>
<dbReference type="SUPFAM" id="SSF46689">
    <property type="entry name" value="Homeodomain-like"/>
    <property type="match status" value="1"/>
</dbReference>
<evidence type="ECO:0000259" key="6">
    <source>
        <dbReference type="PROSITE" id="PS50977"/>
    </source>
</evidence>
<evidence type="ECO:0000256" key="4">
    <source>
        <dbReference type="ARBA" id="ARBA00023163"/>
    </source>
</evidence>
<dbReference type="InterPro" id="IPR036271">
    <property type="entry name" value="Tet_transcr_reg_TetR-rel_C_sf"/>
</dbReference>
<evidence type="ECO:0000256" key="3">
    <source>
        <dbReference type="ARBA" id="ARBA00023125"/>
    </source>
</evidence>
<evidence type="ECO:0000256" key="1">
    <source>
        <dbReference type="ARBA" id="ARBA00022491"/>
    </source>
</evidence>
<dbReference type="InterPro" id="IPR050109">
    <property type="entry name" value="HTH-type_TetR-like_transc_reg"/>
</dbReference>
<gene>
    <name evidence="7" type="ORF">GCM10011333_05410</name>
</gene>
<dbReference type="InterPro" id="IPR009057">
    <property type="entry name" value="Homeodomain-like_sf"/>
</dbReference>
<dbReference type="InterPro" id="IPR039538">
    <property type="entry name" value="BetI_C"/>
</dbReference>
<dbReference type="PROSITE" id="PS50977">
    <property type="entry name" value="HTH_TETR_2"/>
    <property type="match status" value="1"/>
</dbReference>
<evidence type="ECO:0000256" key="5">
    <source>
        <dbReference type="PROSITE-ProRule" id="PRU00335"/>
    </source>
</evidence>